<proteinExistence type="predicted"/>
<dbReference type="NCBIfam" id="TIGR04215">
    <property type="entry name" value="choice_anch_A"/>
    <property type="match status" value="1"/>
</dbReference>
<evidence type="ECO:0000259" key="4">
    <source>
        <dbReference type="Pfam" id="PF20597"/>
    </source>
</evidence>
<feature type="domain" description="Choice-of-anchor A" evidence="4">
    <location>
        <begin position="27"/>
        <end position="265"/>
    </location>
</feature>
<keyword evidence="1" id="KW-0472">Membrane</keyword>
<dbReference type="Pfam" id="PF07589">
    <property type="entry name" value="PEP-CTERM"/>
    <property type="match status" value="1"/>
</dbReference>
<evidence type="ECO:0000313" key="5">
    <source>
        <dbReference type="EMBL" id="MEZ7197602.1"/>
    </source>
</evidence>
<organism evidence="5 6">
    <name type="scientific">Pseudodesulfovibrio karagichevae</name>
    <dbReference type="NCBI Taxonomy" id="3239305"/>
    <lineage>
        <taxon>Bacteria</taxon>
        <taxon>Pseudomonadati</taxon>
        <taxon>Thermodesulfobacteriota</taxon>
        <taxon>Desulfovibrionia</taxon>
        <taxon>Desulfovibrionales</taxon>
        <taxon>Desulfovibrionaceae</taxon>
    </lineage>
</organism>
<feature type="signal peptide" evidence="2">
    <location>
        <begin position="1"/>
        <end position="22"/>
    </location>
</feature>
<dbReference type="InterPro" id="IPR011004">
    <property type="entry name" value="Trimer_LpxA-like_sf"/>
</dbReference>
<feature type="domain" description="Ice-binding protein C-terminal" evidence="3">
    <location>
        <begin position="274"/>
        <end position="297"/>
    </location>
</feature>
<dbReference type="Pfam" id="PF20597">
    <property type="entry name" value="pAdhesive_15"/>
    <property type="match status" value="1"/>
</dbReference>
<dbReference type="InterPro" id="IPR026588">
    <property type="entry name" value="Choice_anch_A"/>
</dbReference>
<evidence type="ECO:0000313" key="6">
    <source>
        <dbReference type="Proteomes" id="UP001568698"/>
    </source>
</evidence>
<evidence type="ECO:0000256" key="1">
    <source>
        <dbReference type="SAM" id="Phobius"/>
    </source>
</evidence>
<keyword evidence="1" id="KW-1133">Transmembrane helix</keyword>
<comment type="caution">
    <text evidence="5">The sequence shown here is derived from an EMBL/GenBank/DDBJ whole genome shotgun (WGS) entry which is preliminary data.</text>
</comment>
<feature type="chain" id="PRO_5046475922" evidence="2">
    <location>
        <begin position="23"/>
        <end position="304"/>
    </location>
</feature>
<dbReference type="Proteomes" id="UP001568698">
    <property type="component" value="Unassembled WGS sequence"/>
</dbReference>
<keyword evidence="1" id="KW-0812">Transmembrane</keyword>
<gene>
    <name evidence="5" type="ORF">AB6M95_12630</name>
</gene>
<dbReference type="SUPFAM" id="SSF51161">
    <property type="entry name" value="Trimeric LpxA-like enzymes"/>
    <property type="match status" value="1"/>
</dbReference>
<protein>
    <submittedName>
        <fullName evidence="5">Choice-of-anchor A family protein</fullName>
    </submittedName>
</protein>
<dbReference type="InterPro" id="IPR013424">
    <property type="entry name" value="Ice-binding_C"/>
</dbReference>
<dbReference type="NCBIfam" id="TIGR02595">
    <property type="entry name" value="PEP_CTERM"/>
    <property type="match status" value="1"/>
</dbReference>
<feature type="transmembrane region" description="Helical" evidence="1">
    <location>
        <begin position="278"/>
        <end position="295"/>
    </location>
</feature>
<accession>A0ABV4K3R2</accession>
<dbReference type="EMBL" id="JBGLYH010000036">
    <property type="protein sequence ID" value="MEZ7197602.1"/>
    <property type="molecule type" value="Genomic_DNA"/>
</dbReference>
<reference evidence="5 6" key="1">
    <citation type="submission" date="2024-08" db="EMBL/GenBank/DDBJ databases">
        <title>Sulfate-reducing bacteria isolated from formation water of the oil field in Kazakhstan and description of Pseudodesulfovibrio sp.</title>
        <authorList>
            <person name="Bidzhieva S.K."/>
            <person name="Tourova T.P."/>
            <person name="Grouzdev D.S."/>
            <person name="Beletsky A.V."/>
            <person name="Sokolova D.S."/>
            <person name="Samigullina S.R."/>
            <person name="Poltaraus A.B."/>
            <person name="Avtukh A.N."/>
            <person name="Tereshina V.M."/>
            <person name="Zhaparov N.S."/>
            <person name="Mardanov A.V."/>
            <person name="Nazina T.N."/>
        </authorList>
    </citation>
    <scope>NUCLEOTIDE SEQUENCE [LARGE SCALE GENOMIC DNA]</scope>
    <source>
        <strain evidence="5 6">9FUS</strain>
    </source>
</reference>
<keyword evidence="2" id="KW-0732">Signal</keyword>
<keyword evidence="6" id="KW-1185">Reference proteome</keyword>
<evidence type="ECO:0000259" key="3">
    <source>
        <dbReference type="Pfam" id="PF07589"/>
    </source>
</evidence>
<sequence length="304" mass="31418">MKYSYILFTLLALILAASPARAAYIDLGLAGEYNAFVLGDYTSNSSDTQGNLAVGGNAVMSSYNIGGSVVVGNNLSMTDGSIGGSVVVGGTASLTRVGIGRRSATGHATLPFDFDAQAAYLKNLSLTLSGTGANGTVDSKPWGVINLSGDNSSEFQVFNLNGSDLLNANTLTIDQIADGATILINVSGALSGLTNMGLLYPAEYSDNILFNFYEADQLFLDGVGVQGSILAPNARVTGAYGPYSGWGHIDGTLVAGSYDSHIEQHDVPFDGGTPVPEPGTLLITGLGLIGMAGFLRRRGRRTNA</sequence>
<evidence type="ECO:0000256" key="2">
    <source>
        <dbReference type="SAM" id="SignalP"/>
    </source>
</evidence>
<name>A0ABV4K3R2_9BACT</name>
<dbReference type="RefSeq" id="WP_371387116.1">
    <property type="nucleotide sequence ID" value="NZ_JBGLYH010000036.1"/>
</dbReference>